<keyword evidence="3" id="KW-1185">Reference proteome</keyword>
<evidence type="ECO:0000313" key="2">
    <source>
        <dbReference type="EMBL" id="SHL23484.1"/>
    </source>
</evidence>
<dbReference type="InterPro" id="IPR032272">
    <property type="entry name" value="DUF4834"/>
</dbReference>
<dbReference type="Proteomes" id="UP000184028">
    <property type="component" value="Unassembled WGS sequence"/>
</dbReference>
<name>A0A1M6YYW8_9FLAO</name>
<dbReference type="Pfam" id="PF16118">
    <property type="entry name" value="DUF4834"/>
    <property type="match status" value="1"/>
</dbReference>
<gene>
    <name evidence="2" type="ORF">SAMN05444484_101814</name>
</gene>
<evidence type="ECO:0000256" key="1">
    <source>
        <dbReference type="SAM" id="Phobius"/>
    </source>
</evidence>
<keyword evidence="1" id="KW-0812">Transmembrane</keyword>
<evidence type="ECO:0008006" key="4">
    <source>
        <dbReference type="Google" id="ProtNLM"/>
    </source>
</evidence>
<dbReference type="OrthoDB" id="1123055at2"/>
<dbReference type="AlphaFoldDB" id="A0A1M6YYW8"/>
<dbReference type="STRING" id="946677.SAMN05444484_101814"/>
<organism evidence="2 3">
    <name type="scientific">Flavobacterium chilense</name>
    <dbReference type="NCBI Taxonomy" id="946677"/>
    <lineage>
        <taxon>Bacteria</taxon>
        <taxon>Pseudomonadati</taxon>
        <taxon>Bacteroidota</taxon>
        <taxon>Flavobacteriia</taxon>
        <taxon>Flavobacteriales</taxon>
        <taxon>Flavobacteriaceae</taxon>
        <taxon>Flavobacterium</taxon>
    </lineage>
</organism>
<dbReference type="RefSeq" id="WP_082815696.1">
    <property type="nucleotide sequence ID" value="NZ_FRBT01000001.1"/>
</dbReference>
<keyword evidence="1" id="KW-0472">Membrane</keyword>
<proteinExistence type="predicted"/>
<feature type="transmembrane region" description="Helical" evidence="1">
    <location>
        <begin position="20"/>
        <end position="39"/>
    </location>
</feature>
<accession>A0A1M6YYW8</accession>
<sequence length="106" mass="12775">MDLLILEKNYMIMQEASFTNLFKTIMWIIAFYYIFKFLARIFLPVLVKKAVEKAGENFQRQQQYNQDNTWQKTYKNNDEIIIDTANAKKPRETKKVGDYVDYEEID</sequence>
<reference evidence="3" key="1">
    <citation type="submission" date="2016-11" db="EMBL/GenBank/DDBJ databases">
        <authorList>
            <person name="Varghese N."/>
            <person name="Submissions S."/>
        </authorList>
    </citation>
    <scope>NUCLEOTIDE SEQUENCE [LARGE SCALE GENOMIC DNA]</scope>
    <source>
        <strain evidence="3">DSM 24724</strain>
    </source>
</reference>
<dbReference type="EMBL" id="FRBT01000001">
    <property type="protein sequence ID" value="SHL23484.1"/>
    <property type="molecule type" value="Genomic_DNA"/>
</dbReference>
<evidence type="ECO:0000313" key="3">
    <source>
        <dbReference type="Proteomes" id="UP000184028"/>
    </source>
</evidence>
<protein>
    <recommendedName>
        <fullName evidence="4">DUF4834 domain-containing protein</fullName>
    </recommendedName>
</protein>
<keyword evidence="1" id="KW-1133">Transmembrane helix</keyword>